<proteinExistence type="predicted"/>
<protein>
    <submittedName>
        <fullName evidence="1">Uncharacterized protein</fullName>
    </submittedName>
</protein>
<keyword evidence="2" id="KW-1185">Reference proteome</keyword>
<dbReference type="Proteomes" id="UP000198704">
    <property type="component" value="Unassembled WGS sequence"/>
</dbReference>
<gene>
    <name evidence="1" type="ORF">SAMN05216360_11054</name>
</gene>
<reference evidence="2" key="1">
    <citation type="submission" date="2016-10" db="EMBL/GenBank/DDBJ databases">
        <authorList>
            <person name="Varghese N."/>
            <person name="Submissions S."/>
        </authorList>
    </citation>
    <scope>NUCLEOTIDE SEQUENCE [LARGE SCALE GENOMIC DNA]</scope>
    <source>
        <strain evidence="2">BL47</strain>
    </source>
</reference>
<sequence>MTIAILVALVAGALTLGVLSSVAPFRRREEIELDEGCLSDDELFDLGGPVIDLEPLR</sequence>
<dbReference type="RefSeq" id="WP_167627725.1">
    <property type="nucleotide sequence ID" value="NZ_FNHS01000010.1"/>
</dbReference>
<dbReference type="EMBL" id="FNHS01000010">
    <property type="protein sequence ID" value="SDN66123.1"/>
    <property type="molecule type" value="Genomic_DNA"/>
</dbReference>
<accession>A0A1H0D7L5</accession>
<organism evidence="1 2">
    <name type="scientific">Methylobacterium phyllostachyos</name>
    <dbReference type="NCBI Taxonomy" id="582672"/>
    <lineage>
        <taxon>Bacteria</taxon>
        <taxon>Pseudomonadati</taxon>
        <taxon>Pseudomonadota</taxon>
        <taxon>Alphaproteobacteria</taxon>
        <taxon>Hyphomicrobiales</taxon>
        <taxon>Methylobacteriaceae</taxon>
        <taxon>Methylobacterium</taxon>
    </lineage>
</organism>
<dbReference type="AlphaFoldDB" id="A0A1H0D7L5"/>
<evidence type="ECO:0000313" key="2">
    <source>
        <dbReference type="Proteomes" id="UP000198704"/>
    </source>
</evidence>
<evidence type="ECO:0000313" key="1">
    <source>
        <dbReference type="EMBL" id="SDN66123.1"/>
    </source>
</evidence>
<name>A0A1H0D7L5_9HYPH</name>